<dbReference type="AlphaFoldDB" id="A0AAV7MBQ1"/>
<feature type="region of interest" description="Disordered" evidence="1">
    <location>
        <begin position="1"/>
        <end position="93"/>
    </location>
</feature>
<sequence length="142" mass="14940">MEFAGPWCPAVAPGAVGRREPRGSQGHLRPRRGAVRPDPSPVGRRGERRIGPRGGPWARRPVGWTQRRGSSLGGCCASEVSWGPRRGPSVEPSAGALETVAPRRDGERAGALLGCLALERWSLQRSGEAGLPVGGAGGPRWP</sequence>
<keyword evidence="3" id="KW-1185">Reference proteome</keyword>
<comment type="caution">
    <text evidence="2">The sequence shown here is derived from an EMBL/GenBank/DDBJ whole genome shotgun (WGS) entry which is preliminary data.</text>
</comment>
<evidence type="ECO:0000313" key="2">
    <source>
        <dbReference type="EMBL" id="KAJ1100942.1"/>
    </source>
</evidence>
<reference evidence="2" key="1">
    <citation type="journal article" date="2022" name="bioRxiv">
        <title>Sequencing and chromosome-scale assembly of the giantPleurodeles waltlgenome.</title>
        <authorList>
            <person name="Brown T."/>
            <person name="Elewa A."/>
            <person name="Iarovenko S."/>
            <person name="Subramanian E."/>
            <person name="Araus A.J."/>
            <person name="Petzold A."/>
            <person name="Susuki M."/>
            <person name="Suzuki K.-i.T."/>
            <person name="Hayashi T."/>
            <person name="Toyoda A."/>
            <person name="Oliveira C."/>
            <person name="Osipova E."/>
            <person name="Leigh N.D."/>
            <person name="Simon A."/>
            <person name="Yun M.H."/>
        </authorList>
    </citation>
    <scope>NUCLEOTIDE SEQUENCE</scope>
    <source>
        <strain evidence="2">20211129_DDA</strain>
        <tissue evidence="2">Liver</tissue>
    </source>
</reference>
<protein>
    <submittedName>
        <fullName evidence="2">Uncharacterized protein</fullName>
    </submittedName>
</protein>
<evidence type="ECO:0000313" key="3">
    <source>
        <dbReference type="Proteomes" id="UP001066276"/>
    </source>
</evidence>
<accession>A0AAV7MBQ1</accession>
<gene>
    <name evidence="2" type="ORF">NDU88_006017</name>
</gene>
<dbReference type="Proteomes" id="UP001066276">
    <property type="component" value="Chromosome 10"/>
</dbReference>
<name>A0AAV7MBQ1_PLEWA</name>
<proteinExistence type="predicted"/>
<organism evidence="2 3">
    <name type="scientific">Pleurodeles waltl</name>
    <name type="common">Iberian ribbed newt</name>
    <dbReference type="NCBI Taxonomy" id="8319"/>
    <lineage>
        <taxon>Eukaryota</taxon>
        <taxon>Metazoa</taxon>
        <taxon>Chordata</taxon>
        <taxon>Craniata</taxon>
        <taxon>Vertebrata</taxon>
        <taxon>Euteleostomi</taxon>
        <taxon>Amphibia</taxon>
        <taxon>Batrachia</taxon>
        <taxon>Caudata</taxon>
        <taxon>Salamandroidea</taxon>
        <taxon>Salamandridae</taxon>
        <taxon>Pleurodelinae</taxon>
        <taxon>Pleurodeles</taxon>
    </lineage>
</organism>
<dbReference type="EMBL" id="JANPWB010000014">
    <property type="protein sequence ID" value="KAJ1100942.1"/>
    <property type="molecule type" value="Genomic_DNA"/>
</dbReference>
<evidence type="ECO:0000256" key="1">
    <source>
        <dbReference type="SAM" id="MobiDB-lite"/>
    </source>
</evidence>